<evidence type="ECO:0000256" key="3">
    <source>
        <dbReference type="ARBA" id="ARBA00022692"/>
    </source>
</evidence>
<dbReference type="InterPro" id="IPR017871">
    <property type="entry name" value="ABC_transporter-like_CS"/>
</dbReference>
<dbReference type="Pfam" id="PF00005">
    <property type="entry name" value="ABC_tran"/>
    <property type="match status" value="1"/>
</dbReference>
<dbReference type="InterPro" id="IPR044726">
    <property type="entry name" value="ABCC_6TM_D2"/>
</dbReference>
<evidence type="ECO:0000256" key="5">
    <source>
        <dbReference type="ARBA" id="ARBA00022741"/>
    </source>
</evidence>
<keyword evidence="4" id="KW-0677">Repeat</keyword>
<evidence type="ECO:0000259" key="11">
    <source>
        <dbReference type="PROSITE" id="PS50929"/>
    </source>
</evidence>
<protein>
    <recommendedName>
        <fullName evidence="14">ABC transmembrane type-1 domain-containing protein</fullName>
    </recommendedName>
</protein>
<evidence type="ECO:0000313" key="13">
    <source>
        <dbReference type="Proteomes" id="UP000481153"/>
    </source>
</evidence>
<dbReference type="GO" id="GO:0012505">
    <property type="term" value="C:endomembrane system"/>
    <property type="evidence" value="ECO:0007669"/>
    <property type="project" value="UniProtKB-SubCell"/>
</dbReference>
<evidence type="ECO:0000259" key="10">
    <source>
        <dbReference type="PROSITE" id="PS50893"/>
    </source>
</evidence>
<dbReference type="InterPro" id="IPR027417">
    <property type="entry name" value="P-loop_NTPase"/>
</dbReference>
<dbReference type="PROSITE" id="PS00211">
    <property type="entry name" value="ABC_TRANSPORTER_1"/>
    <property type="match status" value="1"/>
</dbReference>
<evidence type="ECO:0000256" key="8">
    <source>
        <dbReference type="ARBA" id="ARBA00023136"/>
    </source>
</evidence>
<evidence type="ECO:0000256" key="9">
    <source>
        <dbReference type="SAM" id="Phobius"/>
    </source>
</evidence>
<dbReference type="Proteomes" id="UP000481153">
    <property type="component" value="Unassembled WGS sequence"/>
</dbReference>
<dbReference type="Pfam" id="PF00664">
    <property type="entry name" value="ABC_membrane"/>
    <property type="match status" value="1"/>
</dbReference>
<dbReference type="VEuPathDB" id="FungiDB:AeMF1_007538"/>
<name>A0A6G0WPT5_9STRA</name>
<evidence type="ECO:0000256" key="1">
    <source>
        <dbReference type="ARBA" id="ARBA00004127"/>
    </source>
</evidence>
<reference evidence="12 13" key="1">
    <citation type="submission" date="2019-07" db="EMBL/GenBank/DDBJ databases">
        <title>Genomics analysis of Aphanomyces spp. identifies a new class of oomycete effector associated with host adaptation.</title>
        <authorList>
            <person name="Gaulin E."/>
        </authorList>
    </citation>
    <scope>NUCLEOTIDE SEQUENCE [LARGE SCALE GENOMIC DNA]</scope>
    <source>
        <strain evidence="12 13">ATCC 201684</strain>
    </source>
</reference>
<dbReference type="InterPro" id="IPR036640">
    <property type="entry name" value="ABC1_TM_sf"/>
</dbReference>
<evidence type="ECO:0000256" key="2">
    <source>
        <dbReference type="ARBA" id="ARBA00022448"/>
    </source>
</evidence>
<dbReference type="SUPFAM" id="SSF52540">
    <property type="entry name" value="P-loop containing nucleoside triphosphate hydrolases"/>
    <property type="match status" value="1"/>
</dbReference>
<feature type="transmembrane region" description="Helical" evidence="9">
    <location>
        <begin position="90"/>
        <end position="110"/>
    </location>
</feature>
<dbReference type="GO" id="GO:0016887">
    <property type="term" value="F:ATP hydrolysis activity"/>
    <property type="evidence" value="ECO:0007669"/>
    <property type="project" value="InterPro"/>
</dbReference>
<keyword evidence="6" id="KW-0067">ATP-binding</keyword>
<dbReference type="CDD" id="cd18580">
    <property type="entry name" value="ABC_6TM_ABCC_D2"/>
    <property type="match status" value="1"/>
</dbReference>
<dbReference type="Gene3D" id="3.40.50.300">
    <property type="entry name" value="P-loop containing nucleotide triphosphate hydrolases"/>
    <property type="match status" value="1"/>
</dbReference>
<feature type="transmembrane region" description="Helical" evidence="9">
    <location>
        <begin position="52"/>
        <end position="78"/>
    </location>
</feature>
<dbReference type="PANTHER" id="PTHR24223">
    <property type="entry name" value="ATP-BINDING CASSETTE SUB-FAMILY C"/>
    <property type="match status" value="1"/>
</dbReference>
<dbReference type="PROSITE" id="PS50893">
    <property type="entry name" value="ABC_TRANSPORTER_2"/>
    <property type="match status" value="1"/>
</dbReference>
<dbReference type="AlphaFoldDB" id="A0A6G0WPT5"/>
<keyword evidence="3 9" id="KW-0812">Transmembrane</keyword>
<evidence type="ECO:0008006" key="14">
    <source>
        <dbReference type="Google" id="ProtNLM"/>
    </source>
</evidence>
<keyword evidence="5" id="KW-0547">Nucleotide-binding</keyword>
<feature type="transmembrane region" description="Helical" evidence="9">
    <location>
        <begin position="130"/>
        <end position="163"/>
    </location>
</feature>
<dbReference type="InterPro" id="IPR003439">
    <property type="entry name" value="ABC_transporter-like_ATP-bd"/>
</dbReference>
<keyword evidence="13" id="KW-1185">Reference proteome</keyword>
<gene>
    <name evidence="12" type="ORF">Ae201684_012990</name>
</gene>
<dbReference type="InterPro" id="IPR011527">
    <property type="entry name" value="ABC1_TM_dom"/>
</dbReference>
<evidence type="ECO:0000256" key="4">
    <source>
        <dbReference type="ARBA" id="ARBA00022737"/>
    </source>
</evidence>
<organism evidence="12 13">
    <name type="scientific">Aphanomyces euteiches</name>
    <dbReference type="NCBI Taxonomy" id="100861"/>
    <lineage>
        <taxon>Eukaryota</taxon>
        <taxon>Sar</taxon>
        <taxon>Stramenopiles</taxon>
        <taxon>Oomycota</taxon>
        <taxon>Saprolegniomycetes</taxon>
        <taxon>Saprolegniales</taxon>
        <taxon>Verrucalvaceae</taxon>
        <taxon>Aphanomyces</taxon>
    </lineage>
</organism>
<dbReference type="PROSITE" id="PS50929">
    <property type="entry name" value="ABC_TM1F"/>
    <property type="match status" value="1"/>
</dbReference>
<accession>A0A6G0WPT5</accession>
<dbReference type="PANTHER" id="PTHR24223:SF443">
    <property type="entry name" value="MULTIDRUG-RESISTANCE LIKE PROTEIN 1, ISOFORM I"/>
    <property type="match status" value="1"/>
</dbReference>
<evidence type="ECO:0000256" key="6">
    <source>
        <dbReference type="ARBA" id="ARBA00022840"/>
    </source>
</evidence>
<keyword evidence="2" id="KW-0813">Transport</keyword>
<proteinExistence type="predicted"/>
<sequence length="472" mass="52961">MYFSSSGLNGLVVASLIVLFYSVSQALMSVVDYFMSYWSSHESLNRSIHTGWWYLLLAVLSVLTVYGRSLHVLLVAIASSKALHTKTFNAVIHAPVTTFFDVTPVGRILNRFSSDLDQVDAILPYFGMMVLQFLFQFFSVIIVCMISTPWILVVYLPLVYLFYKLQRYFNLSSSELKCMEGISRSPVVTKVCEAINGLSTIRAFNMGDKFLESRRRVLDHHISFTHTLSVANQWFQLRRDWIASILIVGVAFIAVLTKSSIGLTAAGLSLTYASQLSFYLSKVAVFSNMVENTLTVWNAWAISTRLTMKTTLQARLNHRPILFSGSLRFNLDPSNTCTDDELWTALKQVHLADFVGSLEFEVSEKGGNVSVGQRQLLCIARALLRKSKVVVLDEATANIDLETDRLIRQMIKEGFHGVTRLIIAHRLEKILDSDRILVLDAGQVKEFDAPATLLANSESAFAQLARRANVQV</sequence>
<dbReference type="Gene3D" id="1.20.1560.10">
    <property type="entry name" value="ABC transporter type 1, transmembrane domain"/>
    <property type="match status" value="1"/>
</dbReference>
<comment type="subcellular location">
    <subcellularLocation>
        <location evidence="1">Endomembrane system</location>
        <topology evidence="1">Multi-pass membrane protein</topology>
    </subcellularLocation>
</comment>
<dbReference type="GO" id="GO:0016020">
    <property type="term" value="C:membrane"/>
    <property type="evidence" value="ECO:0007669"/>
    <property type="project" value="InterPro"/>
</dbReference>
<feature type="domain" description="ABC transmembrane type-1" evidence="11">
    <location>
        <begin position="16"/>
        <end position="292"/>
    </location>
</feature>
<feature type="domain" description="ABC transporter" evidence="10">
    <location>
        <begin position="215"/>
        <end position="466"/>
    </location>
</feature>
<evidence type="ECO:0000256" key="7">
    <source>
        <dbReference type="ARBA" id="ARBA00022989"/>
    </source>
</evidence>
<dbReference type="GO" id="GO:0005524">
    <property type="term" value="F:ATP binding"/>
    <property type="evidence" value="ECO:0007669"/>
    <property type="project" value="UniProtKB-KW"/>
</dbReference>
<keyword evidence="7 9" id="KW-1133">Transmembrane helix</keyword>
<evidence type="ECO:0000313" key="12">
    <source>
        <dbReference type="EMBL" id="KAF0729366.1"/>
    </source>
</evidence>
<dbReference type="FunFam" id="3.40.50.300:FF:003492">
    <property type="entry name" value="AGAP012735-PA"/>
    <property type="match status" value="1"/>
</dbReference>
<dbReference type="GO" id="GO:0140359">
    <property type="term" value="F:ABC-type transporter activity"/>
    <property type="evidence" value="ECO:0007669"/>
    <property type="project" value="InterPro"/>
</dbReference>
<dbReference type="SUPFAM" id="SSF90123">
    <property type="entry name" value="ABC transporter transmembrane region"/>
    <property type="match status" value="1"/>
</dbReference>
<comment type="caution">
    <text evidence="12">The sequence shown here is derived from an EMBL/GenBank/DDBJ whole genome shotgun (WGS) entry which is preliminary data.</text>
</comment>
<feature type="transmembrane region" description="Helical" evidence="9">
    <location>
        <begin position="241"/>
        <end position="261"/>
    </location>
</feature>
<dbReference type="InterPro" id="IPR050173">
    <property type="entry name" value="ABC_transporter_C-like"/>
</dbReference>
<dbReference type="EMBL" id="VJMJ01000165">
    <property type="protein sequence ID" value="KAF0729366.1"/>
    <property type="molecule type" value="Genomic_DNA"/>
</dbReference>
<keyword evidence="8 9" id="KW-0472">Membrane</keyword>